<feature type="compositionally biased region" description="Basic and acidic residues" evidence="1">
    <location>
        <begin position="44"/>
        <end position="68"/>
    </location>
</feature>
<feature type="region of interest" description="Disordered" evidence="1">
    <location>
        <begin position="193"/>
        <end position="250"/>
    </location>
</feature>
<name>A0A922NKI7_9PLEO</name>
<accession>A0A922NKI7</accession>
<feature type="compositionally biased region" description="Polar residues" evidence="1">
    <location>
        <begin position="15"/>
        <end position="26"/>
    </location>
</feature>
<keyword evidence="3" id="KW-1185">Reference proteome</keyword>
<dbReference type="AlphaFoldDB" id="A0A922NKI7"/>
<protein>
    <submittedName>
        <fullName evidence="2">Uncharacterized protein</fullName>
    </submittedName>
</protein>
<sequence>MSSNDIPSGDVVDNDYTSRTGQSQIPVQKDEAPVESTEYDNGGDSDKQLERDEKDAIDSSNIIEERTRGATKTSGTYREPGDEEGLARIARHKAIHQKVYIGGVKGCHTLETGVAYHYRGHFVYAYPAGVPVEPVPYSTKQGINIVGVAQHLAPPYDRNAPDLVDECTISALKRACVHEFEYQQQQQQQQQQQEELRKKETEGVLEEEAKPKEEVETEAETVAVTTDANEDDVTTTHKETAPQRVSSAPLSRVSSKTTLFVPTPVASRSISLAALNARISPDALNSTSISLAALNNAPRMGTVAAPLPTHAPSTLAGLRFTPHDRGHYLAYSAPGSRQASIDNTPLVSRAVSPNYGLSVPGHGLHRSAASTTRLEQLLSEEGVRRSMTSLRLPGFSVKDSIEKFSVKQGWMDPEDVIAFVEIVSQHPSRQASRQQSRDNSPGPTTDEEKDGLYLHRTGHSDMIGTTTSKKQTPNEIPIGTRSPFDSSSDSEDANEFEPLLGGLESNHVRSMEVLSKQKKPVSQKSETPHVGSQIKPSPLSQLMINRAPRSPNRTDMPTTPPFAFPIVPETGTSAFPSFQDTPPRSPSYVPTHTGRPRAASKILNEAYNAANPSNLPRTPTVSSMAGAEKPDVKHPVTTSTLRCSIHHSEACDGKFVSQQHLTQRHREGNGFKDLVPTINCVDGRTMVDWAMIRDQEMEKMRIEKGEK</sequence>
<feature type="compositionally biased region" description="Basic and acidic residues" evidence="1">
    <location>
        <begin position="194"/>
        <end position="214"/>
    </location>
</feature>
<feature type="compositionally biased region" description="Polar residues" evidence="1">
    <location>
        <begin position="463"/>
        <end position="474"/>
    </location>
</feature>
<organism evidence="2 3">
    <name type="scientific">Pyrenophora tritici-repentis</name>
    <dbReference type="NCBI Taxonomy" id="45151"/>
    <lineage>
        <taxon>Eukaryota</taxon>
        <taxon>Fungi</taxon>
        <taxon>Dikarya</taxon>
        <taxon>Ascomycota</taxon>
        <taxon>Pezizomycotina</taxon>
        <taxon>Dothideomycetes</taxon>
        <taxon>Pleosporomycetidae</taxon>
        <taxon>Pleosporales</taxon>
        <taxon>Pleosporineae</taxon>
        <taxon>Pleosporaceae</taxon>
        <taxon>Pyrenophora</taxon>
    </lineage>
</organism>
<comment type="caution">
    <text evidence="2">The sequence shown here is derived from an EMBL/GenBank/DDBJ whole genome shotgun (WGS) entry which is preliminary data.</text>
</comment>
<evidence type="ECO:0000313" key="3">
    <source>
        <dbReference type="Proteomes" id="UP000249757"/>
    </source>
</evidence>
<proteinExistence type="predicted"/>
<reference evidence="3" key="1">
    <citation type="journal article" date="2022" name="Microb. Genom.">
        <title>A global pangenome for the wheat fungal pathogen Pyrenophora tritici-repentis and prediction of effector protein structural homology.</title>
        <authorList>
            <person name="Moolhuijzen P.M."/>
            <person name="See P.T."/>
            <person name="Shi G."/>
            <person name="Powell H.R."/>
            <person name="Cockram J."/>
            <person name="Jorgensen L.N."/>
            <person name="Benslimane H."/>
            <person name="Strelkov S.E."/>
            <person name="Turner J."/>
            <person name="Liu Z."/>
            <person name="Moffat C.S."/>
        </authorList>
    </citation>
    <scope>NUCLEOTIDE SEQUENCE [LARGE SCALE GENOMIC DNA]</scope>
</reference>
<gene>
    <name evidence="2" type="ORF">Ptr86124_002687</name>
</gene>
<feature type="region of interest" description="Disordered" evidence="1">
    <location>
        <begin position="1"/>
        <end position="82"/>
    </location>
</feature>
<feature type="compositionally biased region" description="Polar residues" evidence="1">
    <location>
        <begin position="610"/>
        <end position="623"/>
    </location>
</feature>
<evidence type="ECO:0000313" key="2">
    <source>
        <dbReference type="EMBL" id="KAI1519559.1"/>
    </source>
</evidence>
<feature type="region of interest" description="Disordered" evidence="1">
    <location>
        <begin position="426"/>
        <end position="497"/>
    </location>
</feature>
<feature type="region of interest" description="Disordered" evidence="1">
    <location>
        <begin position="609"/>
        <end position="634"/>
    </location>
</feature>
<dbReference type="EMBL" id="NRDI02000002">
    <property type="protein sequence ID" value="KAI1519559.1"/>
    <property type="molecule type" value="Genomic_DNA"/>
</dbReference>
<dbReference type="Proteomes" id="UP000249757">
    <property type="component" value="Unassembled WGS sequence"/>
</dbReference>
<feature type="compositionally biased region" description="Polar residues" evidence="1">
    <location>
        <begin position="426"/>
        <end position="443"/>
    </location>
</feature>
<evidence type="ECO:0000256" key="1">
    <source>
        <dbReference type="SAM" id="MobiDB-lite"/>
    </source>
</evidence>
<feature type="region of interest" description="Disordered" evidence="1">
    <location>
        <begin position="516"/>
        <end position="536"/>
    </location>
</feature>